<organism evidence="1 2">
    <name type="scientific">Octopus vulgaris</name>
    <name type="common">Common octopus</name>
    <dbReference type="NCBI Taxonomy" id="6645"/>
    <lineage>
        <taxon>Eukaryota</taxon>
        <taxon>Metazoa</taxon>
        <taxon>Spiralia</taxon>
        <taxon>Lophotrochozoa</taxon>
        <taxon>Mollusca</taxon>
        <taxon>Cephalopoda</taxon>
        <taxon>Coleoidea</taxon>
        <taxon>Octopodiformes</taxon>
        <taxon>Octopoda</taxon>
        <taxon>Incirrata</taxon>
        <taxon>Octopodidae</taxon>
        <taxon>Octopus</taxon>
    </lineage>
</organism>
<sequence>MVSSRTLNRSLEYVKGVTHIPKFISSAMLKFDIIADVFIKFLECLRDISTERWNLAEVGHVSHVTKRDIEIYVRE</sequence>
<evidence type="ECO:0000313" key="1">
    <source>
        <dbReference type="EMBL" id="CAI9727133.1"/>
    </source>
</evidence>
<name>A0AA36F9S6_OCTVU</name>
<proteinExistence type="predicted"/>
<reference evidence="1" key="1">
    <citation type="submission" date="2023-08" db="EMBL/GenBank/DDBJ databases">
        <authorList>
            <person name="Alioto T."/>
            <person name="Alioto T."/>
            <person name="Gomez Garrido J."/>
        </authorList>
    </citation>
    <scope>NUCLEOTIDE SEQUENCE</scope>
</reference>
<dbReference type="AlphaFoldDB" id="A0AA36F9S6"/>
<evidence type="ECO:0000313" key="2">
    <source>
        <dbReference type="Proteomes" id="UP001162480"/>
    </source>
</evidence>
<accession>A0AA36F9S6</accession>
<dbReference type="Proteomes" id="UP001162480">
    <property type="component" value="Chromosome 8"/>
</dbReference>
<protein>
    <submittedName>
        <fullName evidence="1">Uncharacterized protein</fullName>
    </submittedName>
</protein>
<dbReference type="EMBL" id="OX597821">
    <property type="protein sequence ID" value="CAI9727133.1"/>
    <property type="molecule type" value="Genomic_DNA"/>
</dbReference>
<keyword evidence="2" id="KW-1185">Reference proteome</keyword>
<gene>
    <name evidence="1" type="ORF">OCTVUL_1B030230</name>
</gene>